<dbReference type="FunFam" id="3.30.1490.20:FF:000004">
    <property type="entry name" value="Succinate--CoA ligase [ADP-forming] subunit beta, mitochondrial"/>
    <property type="match status" value="1"/>
</dbReference>
<dbReference type="GO" id="GO:0006104">
    <property type="term" value="P:succinyl-CoA metabolic process"/>
    <property type="evidence" value="ECO:0007669"/>
    <property type="project" value="InterPro"/>
</dbReference>
<evidence type="ECO:0000256" key="12">
    <source>
        <dbReference type="HAMAP-Rule" id="MF_03221"/>
    </source>
</evidence>
<evidence type="ECO:0000256" key="10">
    <source>
        <dbReference type="ARBA" id="ARBA00053833"/>
    </source>
</evidence>
<feature type="domain" description="ATP-grasp fold succinyl-CoA synthetase-type" evidence="14">
    <location>
        <begin position="38"/>
        <end position="245"/>
    </location>
</feature>
<dbReference type="Gene3D" id="3.30.470.20">
    <property type="entry name" value="ATP-grasp fold, B domain"/>
    <property type="match status" value="1"/>
</dbReference>
<feature type="binding site" evidence="12">
    <location>
        <position position="256"/>
    </location>
    <ligand>
        <name>Mg(2+)</name>
        <dbReference type="ChEBI" id="CHEBI:18420"/>
    </ligand>
</feature>
<gene>
    <name evidence="15" type="ORF">GBAR_LOCUS17958</name>
</gene>
<dbReference type="Gene3D" id="3.30.1490.20">
    <property type="entry name" value="ATP-grasp fold, A domain"/>
    <property type="match status" value="1"/>
</dbReference>
<feature type="site" description="Important for substrate specificity" evidence="12">
    <location>
        <position position="146"/>
    </location>
</feature>
<proteinExistence type="inferred from homology"/>
<dbReference type="GO" id="GO:0005739">
    <property type="term" value="C:mitochondrion"/>
    <property type="evidence" value="ECO:0007669"/>
    <property type="project" value="UniProtKB-SubCell"/>
</dbReference>
<dbReference type="GO" id="GO:0005525">
    <property type="term" value="F:GTP binding"/>
    <property type="evidence" value="ECO:0007669"/>
    <property type="project" value="UniProtKB-UniRule"/>
</dbReference>
<evidence type="ECO:0000256" key="5">
    <source>
        <dbReference type="ARBA" id="ARBA00022741"/>
    </source>
</evidence>
<evidence type="ECO:0000313" key="15">
    <source>
        <dbReference type="EMBL" id="CAI8031653.1"/>
    </source>
</evidence>
<comment type="function">
    <text evidence="10 12">GTP-specific succinyl-CoA synthetase functions in the citric acid cycle (TCA), coupling the hydrolysis of succinyl-CoA to the synthesis of GTP and thus represents the only step of substrate-level phosphorylation in the TCA. The beta subunit provides nucleotide specificity of the enzyme and binds the substrate succinate, while the binding sites for coenzyme A and phosphate are found in the alpha subunit.</text>
</comment>
<comment type="subunit">
    <text evidence="11 12">Heterodimer of an alpha and a beta subunit. The beta subunit determines specificity for GTP.</text>
</comment>
<feature type="site" description="Important for substrate specificity" evidence="12">
    <location>
        <position position="78"/>
    </location>
</feature>
<dbReference type="FunFam" id="3.30.470.20:FF:000002">
    <property type="entry name" value="Succinate--CoA ligase [ADP-forming] subunit beta"/>
    <property type="match status" value="1"/>
</dbReference>
<evidence type="ECO:0000256" key="11">
    <source>
        <dbReference type="ARBA" id="ARBA00063570"/>
    </source>
</evidence>
<keyword evidence="2 12" id="KW-0816">Tricarboxylic acid cycle</keyword>
<evidence type="ECO:0000256" key="6">
    <source>
        <dbReference type="ARBA" id="ARBA00022842"/>
    </source>
</evidence>
<comment type="catalytic activity">
    <reaction evidence="9 12">
        <text>GTP + succinate + CoA = succinyl-CoA + GDP + phosphate</text>
        <dbReference type="Rhea" id="RHEA:22120"/>
        <dbReference type="ChEBI" id="CHEBI:30031"/>
        <dbReference type="ChEBI" id="CHEBI:37565"/>
        <dbReference type="ChEBI" id="CHEBI:43474"/>
        <dbReference type="ChEBI" id="CHEBI:57287"/>
        <dbReference type="ChEBI" id="CHEBI:57292"/>
        <dbReference type="ChEBI" id="CHEBI:58189"/>
        <dbReference type="EC" id="6.2.1.4"/>
    </reaction>
</comment>
<dbReference type="PANTHER" id="PTHR11815">
    <property type="entry name" value="SUCCINYL-COA SYNTHETASE BETA CHAIN"/>
    <property type="match status" value="1"/>
</dbReference>
<comment type="cofactor">
    <cofactor evidence="12">
        <name>Mg(2+)</name>
        <dbReference type="ChEBI" id="CHEBI:18420"/>
    </cofactor>
    <text evidence="12">Binds 1 Mg(2+) ion per subunit.</text>
</comment>
<dbReference type="GO" id="GO:0006099">
    <property type="term" value="P:tricarboxylic acid cycle"/>
    <property type="evidence" value="ECO:0007669"/>
    <property type="project" value="UniProtKB-UniRule"/>
</dbReference>
<evidence type="ECO:0000256" key="8">
    <source>
        <dbReference type="ARBA" id="ARBA00023134"/>
    </source>
</evidence>
<keyword evidence="16" id="KW-1185">Reference proteome</keyword>
<reference evidence="15" key="1">
    <citation type="submission" date="2023-03" db="EMBL/GenBank/DDBJ databases">
        <authorList>
            <person name="Steffen K."/>
            <person name="Cardenas P."/>
        </authorList>
    </citation>
    <scope>NUCLEOTIDE SEQUENCE</scope>
</reference>
<dbReference type="SUPFAM" id="SSF52210">
    <property type="entry name" value="Succinyl-CoA synthetase domains"/>
    <property type="match status" value="1"/>
</dbReference>
<dbReference type="Pfam" id="PF08442">
    <property type="entry name" value="ATP-grasp_2"/>
    <property type="match status" value="1"/>
</dbReference>
<comment type="similarity">
    <text evidence="12">Belongs to the succinate/malate CoA ligase beta subunit family. GTP-specific subunit beta subfamily.</text>
</comment>
<evidence type="ECO:0000313" key="16">
    <source>
        <dbReference type="Proteomes" id="UP001174909"/>
    </source>
</evidence>
<evidence type="ECO:0000256" key="3">
    <source>
        <dbReference type="ARBA" id="ARBA00022598"/>
    </source>
</evidence>
<feature type="binding site" evidence="12">
    <location>
        <position position="145"/>
    </location>
    <ligand>
        <name>GTP</name>
        <dbReference type="ChEBI" id="CHEBI:37565"/>
    </ligand>
</feature>
<organism evidence="15 16">
    <name type="scientific">Geodia barretti</name>
    <name type="common">Barrett's horny sponge</name>
    <dbReference type="NCBI Taxonomy" id="519541"/>
    <lineage>
        <taxon>Eukaryota</taxon>
        <taxon>Metazoa</taxon>
        <taxon>Porifera</taxon>
        <taxon>Demospongiae</taxon>
        <taxon>Heteroscleromorpha</taxon>
        <taxon>Tetractinellida</taxon>
        <taxon>Astrophorina</taxon>
        <taxon>Geodiidae</taxon>
        <taxon>Geodia</taxon>
    </lineage>
</organism>
<dbReference type="GO" id="GO:0000287">
    <property type="term" value="F:magnesium ion binding"/>
    <property type="evidence" value="ECO:0007669"/>
    <property type="project" value="UniProtKB-UniRule"/>
</dbReference>
<dbReference type="HAMAP" id="MF_00558">
    <property type="entry name" value="Succ_CoA_beta"/>
    <property type="match status" value="1"/>
</dbReference>
<evidence type="ECO:0000256" key="2">
    <source>
        <dbReference type="ARBA" id="ARBA00022532"/>
    </source>
</evidence>
<dbReference type="InterPro" id="IPR005809">
    <property type="entry name" value="Succ_CoA_ligase-like_bsu"/>
</dbReference>
<keyword evidence="7 12" id="KW-0496">Mitochondrion</keyword>
<dbReference type="GO" id="GO:0005524">
    <property type="term" value="F:ATP binding"/>
    <property type="evidence" value="ECO:0007669"/>
    <property type="project" value="InterPro"/>
</dbReference>
<evidence type="ECO:0000256" key="1">
    <source>
        <dbReference type="ARBA" id="ARBA00005064"/>
    </source>
</evidence>
<keyword evidence="6 12" id="KW-0460">Magnesium</keyword>
<keyword evidence="5 12" id="KW-0547">Nucleotide-binding</keyword>
<sequence length="454" mass="48712">MASLSVNCCRAMQAGKRLLPAHKLVPAVSGAVPVRRLNLHEYQSKTLMEQYGCNTQRFKIATSTQQAQTATSELGVEEVVVKAQILAGGRGKGVFSSGLQGGVKVTKDLASVPELVSQMIGYNLKTKQTTGDGVTVRKVMVAESLDISRETYFAIVLDRSMQGPVLVGSPEGGVDIEEVAASRPERIFKTPVDITVGVTDKQASEMAKNLEFTGPALEEAARQIKSLYRLFCGVDATQVEINPLGETSEGEVVCFDAKINFDDSAKFRQREIFAMEDTAESDPREVEAARYDLNYIGMTGDIGCLGIYTFQVVKQVTQHPLSLSLSLPPVNGAGLAMATMDIIKLHNGQPANFLDVGGGVNEKQVLNAFRIITNDPQVKAILVNIFGGIVDCTTIANGIVGACREIQLRMPLVVRLEGTNSVKARQILDESGLPIQAASDLADAANKVVASLHS</sequence>
<evidence type="ECO:0000256" key="4">
    <source>
        <dbReference type="ARBA" id="ARBA00022723"/>
    </source>
</evidence>
<evidence type="ECO:0000256" key="9">
    <source>
        <dbReference type="ARBA" id="ARBA00052879"/>
    </source>
</evidence>
<dbReference type="Gene3D" id="3.40.50.261">
    <property type="entry name" value="Succinyl-CoA synthetase domains"/>
    <property type="match status" value="1"/>
</dbReference>
<dbReference type="EC" id="6.2.1.4" evidence="12"/>
<dbReference type="PANTHER" id="PTHR11815:SF10">
    <property type="entry name" value="SUCCINATE--COA LIGASE [GDP-FORMING] SUBUNIT BETA, MITOCHONDRIAL"/>
    <property type="match status" value="1"/>
</dbReference>
<evidence type="ECO:0000256" key="7">
    <source>
        <dbReference type="ARBA" id="ARBA00023128"/>
    </source>
</evidence>
<dbReference type="AlphaFoldDB" id="A0AA35SM54"/>
<dbReference type="EMBL" id="CASHTH010002554">
    <property type="protein sequence ID" value="CAI8031653.1"/>
    <property type="molecule type" value="Genomic_DNA"/>
</dbReference>
<feature type="binding site" evidence="12">
    <location>
        <begin position="89"/>
        <end position="91"/>
    </location>
    <ligand>
        <name>GTP</name>
        <dbReference type="ChEBI" id="CHEBI:37565"/>
    </ligand>
</feature>
<dbReference type="InterPro" id="IPR005811">
    <property type="entry name" value="SUCC_ACL_C"/>
</dbReference>
<dbReference type="Proteomes" id="UP001174909">
    <property type="component" value="Unassembled WGS sequence"/>
</dbReference>
<keyword evidence="4 12" id="KW-0479">Metal-binding</keyword>
<feature type="binding site" evidence="12">
    <location>
        <position position="331"/>
    </location>
    <ligand>
        <name>substrate</name>
        <note>ligand shared with subunit alpha</note>
    </ligand>
</feature>
<dbReference type="Pfam" id="PF00549">
    <property type="entry name" value="Ligase_CoA"/>
    <property type="match status" value="1"/>
</dbReference>
<protein>
    <recommendedName>
        <fullName evidence="12">Succinate--CoA ligase [GDP-forming] subunit beta, mitochondrial</fullName>
        <ecNumber evidence="12">6.2.1.4</ecNumber>
    </recommendedName>
    <alternativeName>
        <fullName evidence="12">GTP-specific succinyl-CoA synthetase subunit beta</fullName>
        <shortName evidence="12">G-SCS</shortName>
        <shortName evidence="12">GTPSCS</shortName>
    </alternativeName>
    <alternativeName>
        <fullName evidence="12">Succinyl-CoA synthetase beta-G chain</fullName>
        <shortName evidence="12">SCS-betaG</shortName>
    </alternativeName>
</protein>
<dbReference type="InterPro" id="IPR013815">
    <property type="entry name" value="ATP_grasp_subdomain_1"/>
</dbReference>
<name>A0AA35SM54_GEOBA</name>
<comment type="pathway">
    <text evidence="1 12">Carbohydrate metabolism; tricarboxylic acid cycle; succinate from succinyl-CoA (ligase route): step 1/1.</text>
</comment>
<dbReference type="GO" id="GO:0004775">
    <property type="term" value="F:succinate-CoA ligase (ADP-forming) activity"/>
    <property type="evidence" value="ECO:0007669"/>
    <property type="project" value="UniProtKB-UniRule"/>
</dbReference>
<evidence type="ECO:0000259" key="13">
    <source>
        <dbReference type="Pfam" id="PF00549"/>
    </source>
</evidence>
<dbReference type="GO" id="GO:0004776">
    <property type="term" value="F:succinate-CoA ligase (GDP-forming) activity"/>
    <property type="evidence" value="ECO:0007669"/>
    <property type="project" value="UniProtKB-EC"/>
</dbReference>
<accession>A0AA35SM54</accession>
<dbReference type="InterPro" id="IPR034722">
    <property type="entry name" value="Succ_CoA_betaG_euk"/>
</dbReference>
<dbReference type="PIRSF" id="PIRSF001554">
    <property type="entry name" value="SucCS_beta"/>
    <property type="match status" value="1"/>
</dbReference>
<dbReference type="FunFam" id="3.40.50.261:FF:000001">
    <property type="entry name" value="Succinate--CoA ligase [ADP-forming] subunit beta"/>
    <property type="match status" value="1"/>
</dbReference>
<dbReference type="GO" id="GO:0042709">
    <property type="term" value="C:succinate-CoA ligase complex"/>
    <property type="evidence" value="ECO:0007669"/>
    <property type="project" value="TreeGrafter"/>
</dbReference>
<feature type="binding site" evidence="12">
    <location>
        <position position="242"/>
    </location>
    <ligand>
        <name>Mg(2+)</name>
        <dbReference type="ChEBI" id="CHEBI:18420"/>
    </ligand>
</feature>
<evidence type="ECO:0000259" key="14">
    <source>
        <dbReference type="Pfam" id="PF08442"/>
    </source>
</evidence>
<dbReference type="InterPro" id="IPR013650">
    <property type="entry name" value="ATP-grasp_succ-CoA_synth-type"/>
</dbReference>
<keyword evidence="8 12" id="KW-0342">GTP-binding</keyword>
<comment type="subcellular location">
    <subcellularLocation>
        <location evidence="12">Mitochondrion</location>
    </subcellularLocation>
</comment>
<comment type="caution">
    <text evidence="15">The sequence shown here is derived from an EMBL/GenBank/DDBJ whole genome shotgun (WGS) entry which is preliminary data.</text>
</comment>
<dbReference type="InterPro" id="IPR016102">
    <property type="entry name" value="Succinyl-CoA_synth-like"/>
</dbReference>
<dbReference type="HAMAP" id="MF_03221">
    <property type="entry name" value="Succ_CoA_betaG_euk"/>
    <property type="match status" value="1"/>
</dbReference>
<feature type="domain" description="ATP-citrate synthase/succinyl-CoA ligase C-terminal" evidence="13">
    <location>
        <begin position="330"/>
        <end position="449"/>
    </location>
</feature>
<feature type="binding site" evidence="12">
    <location>
        <position position="56"/>
    </location>
    <ligand>
        <name>GTP</name>
        <dbReference type="ChEBI" id="CHEBI:37565"/>
    </ligand>
</feature>
<feature type="binding site" evidence="12">
    <location>
        <begin position="388"/>
        <end position="390"/>
    </location>
    <ligand>
        <name>substrate</name>
        <note>ligand shared with subunit alpha</note>
    </ligand>
</feature>
<keyword evidence="3 12" id="KW-0436">Ligase</keyword>
<dbReference type="SUPFAM" id="SSF56059">
    <property type="entry name" value="Glutathione synthetase ATP-binding domain-like"/>
    <property type="match status" value="1"/>
</dbReference>